<proteinExistence type="predicted"/>
<dbReference type="InterPro" id="IPR029016">
    <property type="entry name" value="GAF-like_dom_sf"/>
</dbReference>
<dbReference type="InterPro" id="IPR000160">
    <property type="entry name" value="GGDEF_dom"/>
</dbReference>
<dbReference type="STRING" id="112903.SAMN04490178_101120"/>
<dbReference type="SMART" id="SM00065">
    <property type="entry name" value="GAF"/>
    <property type="match status" value="1"/>
</dbReference>
<dbReference type="InterPro" id="IPR043128">
    <property type="entry name" value="Rev_trsase/Diguanyl_cyclase"/>
</dbReference>
<sequence length="494" mass="56098">MMDQINIAMLETVVNHISSSLIAVNSSERITHLYVHKHNARNLQYLVGRNWFDLLKRVITPENYTALYDAYYECVTSQQPVYISKLCHIDIRGLTEYYSCSFSFLPQYSTVIVFMKNITESLLIEEEFTCMSEQYESLNRELCIAMSNLEFHMMDIEQAHKKIAALYRITSIVQKTVNEQEVLNEILDGITRELGFTHVSIMLFDEKRKELKVTAQRGLADASRRIPLGRGITGYAALHRELVYVEDVSKDSRYITGSSDCISEVAIPLVVDDRLFGVLNVETTDGRILQSYDLDLLRSLASQIAMTIAHASHVSKVEIQAITDGLTGLYNYRYFRTILTQELKRAMRYRRSLSLIMIDIDYFKHYNDTNGHLAGDAVLSTVAGLIKQSCRDVDIVVRYGGEEFAILLPETSEAEAYLLAERIRREIAEYSFPNGMAQPNGQVSVSVGIASYPEDAYFDIELIECADIALYTAKHAGRNCVKLFGEKSDKTDST</sequence>
<dbReference type="InterPro" id="IPR029787">
    <property type="entry name" value="Nucleotide_cyclase"/>
</dbReference>
<dbReference type="NCBIfam" id="TIGR00254">
    <property type="entry name" value="GGDEF"/>
    <property type="match status" value="1"/>
</dbReference>
<dbReference type="PROSITE" id="PS50887">
    <property type="entry name" value="GGDEF"/>
    <property type="match status" value="1"/>
</dbReference>
<organism evidence="2 3">
    <name type="scientific">Propionispora vibrioides</name>
    <dbReference type="NCBI Taxonomy" id="112903"/>
    <lineage>
        <taxon>Bacteria</taxon>
        <taxon>Bacillati</taxon>
        <taxon>Bacillota</taxon>
        <taxon>Negativicutes</taxon>
        <taxon>Selenomonadales</taxon>
        <taxon>Sporomusaceae</taxon>
        <taxon>Propionispora</taxon>
    </lineage>
</organism>
<dbReference type="GO" id="GO:1902201">
    <property type="term" value="P:negative regulation of bacterial-type flagellum-dependent cell motility"/>
    <property type="evidence" value="ECO:0007669"/>
    <property type="project" value="TreeGrafter"/>
</dbReference>
<dbReference type="CDD" id="cd01949">
    <property type="entry name" value="GGDEF"/>
    <property type="match status" value="1"/>
</dbReference>
<dbReference type="PANTHER" id="PTHR45138:SF9">
    <property type="entry name" value="DIGUANYLATE CYCLASE DGCM-RELATED"/>
    <property type="match status" value="1"/>
</dbReference>
<dbReference type="SUPFAM" id="SSF55073">
    <property type="entry name" value="Nucleotide cyclase"/>
    <property type="match status" value="1"/>
</dbReference>
<keyword evidence="3" id="KW-1185">Reference proteome</keyword>
<gene>
    <name evidence="2" type="ORF">SAMN04490178_101120</name>
</gene>
<dbReference type="Pfam" id="PF00990">
    <property type="entry name" value="GGDEF"/>
    <property type="match status" value="1"/>
</dbReference>
<dbReference type="OrthoDB" id="9805474at2"/>
<accession>A0A1H8NJQ3</accession>
<evidence type="ECO:0000313" key="2">
    <source>
        <dbReference type="EMBL" id="SEO29668.1"/>
    </source>
</evidence>
<dbReference type="GO" id="GO:0052621">
    <property type="term" value="F:diguanylate cyclase activity"/>
    <property type="evidence" value="ECO:0007669"/>
    <property type="project" value="TreeGrafter"/>
</dbReference>
<dbReference type="Gene3D" id="3.30.70.270">
    <property type="match status" value="1"/>
</dbReference>
<dbReference type="InterPro" id="IPR003018">
    <property type="entry name" value="GAF"/>
</dbReference>
<dbReference type="Gene3D" id="3.30.450.40">
    <property type="match status" value="1"/>
</dbReference>
<dbReference type="SMART" id="SM00267">
    <property type="entry name" value="GGDEF"/>
    <property type="match status" value="1"/>
</dbReference>
<protein>
    <submittedName>
        <fullName evidence="2">Diguanylate cyclase (GGDEF) domain-containing protein</fullName>
    </submittedName>
</protein>
<dbReference type="EMBL" id="FODY01000001">
    <property type="protein sequence ID" value="SEO29668.1"/>
    <property type="molecule type" value="Genomic_DNA"/>
</dbReference>
<evidence type="ECO:0000259" key="1">
    <source>
        <dbReference type="PROSITE" id="PS50887"/>
    </source>
</evidence>
<evidence type="ECO:0000313" key="3">
    <source>
        <dbReference type="Proteomes" id="UP000198847"/>
    </source>
</evidence>
<dbReference type="PANTHER" id="PTHR45138">
    <property type="entry name" value="REGULATORY COMPONENTS OF SENSORY TRANSDUCTION SYSTEM"/>
    <property type="match status" value="1"/>
</dbReference>
<dbReference type="SUPFAM" id="SSF55781">
    <property type="entry name" value="GAF domain-like"/>
    <property type="match status" value="1"/>
</dbReference>
<dbReference type="GO" id="GO:0043709">
    <property type="term" value="P:cell adhesion involved in single-species biofilm formation"/>
    <property type="evidence" value="ECO:0007669"/>
    <property type="project" value="TreeGrafter"/>
</dbReference>
<dbReference type="InterPro" id="IPR050469">
    <property type="entry name" value="Diguanylate_Cyclase"/>
</dbReference>
<feature type="domain" description="GGDEF" evidence="1">
    <location>
        <begin position="351"/>
        <end position="486"/>
    </location>
</feature>
<name>A0A1H8NJQ3_9FIRM</name>
<dbReference type="Pfam" id="PF13185">
    <property type="entry name" value="GAF_2"/>
    <property type="match status" value="1"/>
</dbReference>
<dbReference type="AlphaFoldDB" id="A0A1H8NJQ3"/>
<reference evidence="2 3" key="1">
    <citation type="submission" date="2016-10" db="EMBL/GenBank/DDBJ databases">
        <authorList>
            <person name="de Groot N.N."/>
        </authorList>
    </citation>
    <scope>NUCLEOTIDE SEQUENCE [LARGE SCALE GENOMIC DNA]</scope>
    <source>
        <strain evidence="2 3">DSM 13305</strain>
    </source>
</reference>
<dbReference type="GO" id="GO:0005886">
    <property type="term" value="C:plasma membrane"/>
    <property type="evidence" value="ECO:0007669"/>
    <property type="project" value="TreeGrafter"/>
</dbReference>
<dbReference type="Proteomes" id="UP000198847">
    <property type="component" value="Unassembled WGS sequence"/>
</dbReference>
<dbReference type="FunFam" id="3.30.70.270:FF:000001">
    <property type="entry name" value="Diguanylate cyclase domain protein"/>
    <property type="match status" value="1"/>
</dbReference>